<evidence type="ECO:0000256" key="1">
    <source>
        <dbReference type="ARBA" id="ARBA00004141"/>
    </source>
</evidence>
<feature type="region of interest" description="Disordered" evidence="5">
    <location>
        <begin position="121"/>
        <end position="180"/>
    </location>
</feature>
<feature type="transmembrane region" description="Helical" evidence="6">
    <location>
        <begin position="198"/>
        <end position="231"/>
    </location>
</feature>
<comment type="subcellular location">
    <subcellularLocation>
        <location evidence="1">Membrane</location>
        <topology evidence="1">Multi-pass membrane protein</topology>
    </subcellularLocation>
</comment>
<dbReference type="InterPro" id="IPR002781">
    <property type="entry name" value="TM_pro_TauE-like"/>
</dbReference>
<feature type="transmembrane region" description="Helical" evidence="6">
    <location>
        <begin position="296"/>
        <end position="313"/>
    </location>
</feature>
<feature type="transmembrane region" description="Helical" evidence="6">
    <location>
        <begin position="390"/>
        <end position="408"/>
    </location>
</feature>
<evidence type="ECO:0008006" key="9">
    <source>
        <dbReference type="Google" id="ProtNLM"/>
    </source>
</evidence>
<reference evidence="8" key="1">
    <citation type="journal article" date="2019" name="Nat. Commun.">
        <title>Expansion of phycobilisome linker gene families in mesophilic red algae.</title>
        <authorList>
            <person name="Lee J."/>
            <person name="Kim D."/>
            <person name="Bhattacharya D."/>
            <person name="Yoon H.S."/>
        </authorList>
    </citation>
    <scope>NUCLEOTIDE SEQUENCE [LARGE SCALE GENOMIC DNA]</scope>
    <source>
        <strain evidence="8">CCMP 1328</strain>
    </source>
</reference>
<evidence type="ECO:0000256" key="5">
    <source>
        <dbReference type="SAM" id="MobiDB-lite"/>
    </source>
</evidence>
<dbReference type="GO" id="GO:0016020">
    <property type="term" value="C:membrane"/>
    <property type="evidence" value="ECO:0007669"/>
    <property type="project" value="UniProtKB-SubCell"/>
</dbReference>
<dbReference type="InterPro" id="IPR051598">
    <property type="entry name" value="TSUP/Inactive_protease-like"/>
</dbReference>
<feature type="transmembrane region" description="Helical" evidence="6">
    <location>
        <begin position="420"/>
        <end position="440"/>
    </location>
</feature>
<feature type="transmembrane region" description="Helical" evidence="6">
    <location>
        <begin position="237"/>
        <end position="257"/>
    </location>
</feature>
<organism evidence="7 8">
    <name type="scientific">Porphyridium purpureum</name>
    <name type="common">Red alga</name>
    <name type="synonym">Porphyridium cruentum</name>
    <dbReference type="NCBI Taxonomy" id="35688"/>
    <lineage>
        <taxon>Eukaryota</taxon>
        <taxon>Rhodophyta</taxon>
        <taxon>Bangiophyceae</taxon>
        <taxon>Porphyridiales</taxon>
        <taxon>Porphyridiaceae</taxon>
        <taxon>Porphyridium</taxon>
    </lineage>
</organism>
<keyword evidence="8" id="KW-1185">Reference proteome</keyword>
<proteinExistence type="predicted"/>
<dbReference type="PANTHER" id="PTHR43701:SF2">
    <property type="entry name" value="MEMBRANE TRANSPORTER PROTEIN YJNA-RELATED"/>
    <property type="match status" value="1"/>
</dbReference>
<protein>
    <recommendedName>
        <fullName evidence="9">Membrane transporter protein</fullName>
    </recommendedName>
</protein>
<keyword evidence="3 6" id="KW-1133">Transmembrane helix</keyword>
<dbReference type="PANTHER" id="PTHR43701">
    <property type="entry name" value="MEMBRANE TRANSPORTER PROTEIN MJ0441-RELATED"/>
    <property type="match status" value="1"/>
</dbReference>
<dbReference type="Pfam" id="PF01925">
    <property type="entry name" value="TauE"/>
    <property type="match status" value="1"/>
</dbReference>
<dbReference type="OrthoDB" id="5492at2759"/>
<evidence type="ECO:0000256" key="2">
    <source>
        <dbReference type="ARBA" id="ARBA00022692"/>
    </source>
</evidence>
<accession>A0A5J4YTX6</accession>
<evidence type="ECO:0000313" key="7">
    <source>
        <dbReference type="EMBL" id="KAA8494959.1"/>
    </source>
</evidence>
<evidence type="ECO:0000256" key="4">
    <source>
        <dbReference type="ARBA" id="ARBA00023136"/>
    </source>
</evidence>
<dbReference type="EMBL" id="VRMN01000004">
    <property type="protein sequence ID" value="KAA8494959.1"/>
    <property type="molecule type" value="Genomic_DNA"/>
</dbReference>
<feature type="transmembrane region" description="Helical" evidence="6">
    <location>
        <begin position="446"/>
        <end position="464"/>
    </location>
</feature>
<dbReference type="Proteomes" id="UP000324585">
    <property type="component" value="Unassembled WGS sequence"/>
</dbReference>
<feature type="transmembrane region" description="Helical" evidence="6">
    <location>
        <begin position="264"/>
        <end position="281"/>
    </location>
</feature>
<feature type="transmembrane region" description="Helical" evidence="6">
    <location>
        <begin position="360"/>
        <end position="384"/>
    </location>
</feature>
<feature type="compositionally biased region" description="Low complexity" evidence="5">
    <location>
        <begin position="165"/>
        <end position="175"/>
    </location>
</feature>
<comment type="caution">
    <text evidence="7">The sequence shown here is derived from an EMBL/GenBank/DDBJ whole genome shotgun (WGS) entry which is preliminary data.</text>
</comment>
<sequence>MRARVISSARCLAWRLDRAWAWNRVQQISSARALRAPAPVGDGAARWTSRHVTWYSGVELRRSEGRDGCRTHARCTLDACRRCSLGALSERQPCAHSETCTTSPGIQAVVSLSAPWNSNGVVRGKRPFSSSGKQDLKSASEPSKGCGSSAALNTNEGQEDETSRSRLTSTVSSGRMEADGHKARMENHSILRTVAHKVAYIGAGITAGFLGSLVGLGGGIWLVPLLVFLGLPQQQAHGTSMVAVSGTSLMAAFIYSMGGMADPSAALVVASAALFTAYLGAKTTAGMDPNHLRRRFGWYLVFASALMPLRPFLSAKINNYTSAGNDEKDWDTSWEVSSIVENLESWTIVQWTGILTTGAVAGFVSGLLGVGGGTVVIPALGLIAGMPQQLAQGTALLGLCIPTLVGSATHFRKGNVKSDVFPFLVAGSFVGGYLGSQLALDIPEDLLRYCFSAALMVMGLYQALGRAR</sequence>
<keyword evidence="2 6" id="KW-0812">Transmembrane</keyword>
<evidence type="ECO:0000313" key="8">
    <source>
        <dbReference type="Proteomes" id="UP000324585"/>
    </source>
</evidence>
<evidence type="ECO:0000256" key="3">
    <source>
        <dbReference type="ARBA" id="ARBA00022989"/>
    </source>
</evidence>
<gene>
    <name evidence="7" type="ORF">FVE85_3200</name>
</gene>
<keyword evidence="4 6" id="KW-0472">Membrane</keyword>
<dbReference type="AlphaFoldDB" id="A0A5J4YTX6"/>
<evidence type="ECO:0000256" key="6">
    <source>
        <dbReference type="SAM" id="Phobius"/>
    </source>
</evidence>
<name>A0A5J4YTX6_PORPP</name>